<dbReference type="EMBL" id="VJMZ01000001">
    <property type="protein sequence ID" value="TRM10347.1"/>
    <property type="molecule type" value="Genomic_DNA"/>
</dbReference>
<evidence type="ECO:0000259" key="1">
    <source>
        <dbReference type="PROSITE" id="PS50943"/>
    </source>
</evidence>
<proteinExistence type="predicted"/>
<dbReference type="GO" id="GO:0003677">
    <property type="term" value="F:DNA binding"/>
    <property type="evidence" value="ECO:0007669"/>
    <property type="project" value="InterPro"/>
</dbReference>
<reference evidence="2 3" key="1">
    <citation type="submission" date="2019-07" db="EMBL/GenBank/DDBJ databases">
        <title>Genomic analysis of Lentibacillus sp. NKC851-2.</title>
        <authorList>
            <person name="Oh Y.J."/>
        </authorList>
    </citation>
    <scope>NUCLEOTIDE SEQUENCE [LARGE SCALE GENOMIC DNA]</scope>
    <source>
        <strain evidence="2 3">NKC851-2</strain>
    </source>
</reference>
<gene>
    <name evidence="2" type="ORF">FH966_00655</name>
</gene>
<dbReference type="SUPFAM" id="SSF47413">
    <property type="entry name" value="lambda repressor-like DNA-binding domains"/>
    <property type="match status" value="1"/>
</dbReference>
<dbReference type="SMART" id="SM00530">
    <property type="entry name" value="HTH_XRE"/>
    <property type="match status" value="1"/>
</dbReference>
<dbReference type="Pfam" id="PF12844">
    <property type="entry name" value="HTH_19"/>
    <property type="match status" value="1"/>
</dbReference>
<organism evidence="2 3">
    <name type="scientific">Lentibacillus cibarius</name>
    <dbReference type="NCBI Taxonomy" id="2583219"/>
    <lineage>
        <taxon>Bacteria</taxon>
        <taxon>Bacillati</taxon>
        <taxon>Bacillota</taxon>
        <taxon>Bacilli</taxon>
        <taxon>Bacillales</taxon>
        <taxon>Bacillaceae</taxon>
        <taxon>Lentibacillus</taxon>
    </lineage>
</organism>
<evidence type="ECO:0000313" key="3">
    <source>
        <dbReference type="Proteomes" id="UP000319280"/>
    </source>
</evidence>
<comment type="caution">
    <text evidence="2">The sequence shown here is derived from an EMBL/GenBank/DDBJ whole genome shotgun (WGS) entry which is preliminary data.</text>
</comment>
<name>A0A549YES3_9BACI</name>
<accession>A0A549YES3</accession>
<protein>
    <submittedName>
        <fullName evidence="2">Helix-turn-helix transcriptional regulator</fullName>
    </submittedName>
</protein>
<dbReference type="AlphaFoldDB" id="A0A549YES3"/>
<dbReference type="Gene3D" id="1.10.260.40">
    <property type="entry name" value="lambda repressor-like DNA-binding domains"/>
    <property type="match status" value="1"/>
</dbReference>
<feature type="domain" description="HTH cro/C1-type" evidence="1">
    <location>
        <begin position="7"/>
        <end position="62"/>
    </location>
</feature>
<sequence>MLNGETIQFMRFQKGWGQVELAKRAGISQTLISLMENGSQEISHESKRRILEAFGLDEMDVLKIWNYVNSMKQLNL</sequence>
<dbReference type="RefSeq" id="WP_142789772.1">
    <property type="nucleotide sequence ID" value="NZ_VJMZ01000001.1"/>
</dbReference>
<evidence type="ECO:0000313" key="2">
    <source>
        <dbReference type="EMBL" id="TRM10347.1"/>
    </source>
</evidence>
<dbReference type="CDD" id="cd00093">
    <property type="entry name" value="HTH_XRE"/>
    <property type="match status" value="1"/>
</dbReference>
<dbReference type="InterPro" id="IPR001387">
    <property type="entry name" value="Cro/C1-type_HTH"/>
</dbReference>
<dbReference type="Proteomes" id="UP000319280">
    <property type="component" value="Unassembled WGS sequence"/>
</dbReference>
<keyword evidence="3" id="KW-1185">Reference proteome</keyword>
<dbReference type="InterPro" id="IPR010982">
    <property type="entry name" value="Lambda_DNA-bd_dom_sf"/>
</dbReference>
<dbReference type="PROSITE" id="PS50943">
    <property type="entry name" value="HTH_CROC1"/>
    <property type="match status" value="1"/>
</dbReference>